<comment type="caution">
    <text evidence="2">The sequence shown here is derived from an EMBL/GenBank/DDBJ whole genome shotgun (WGS) entry which is preliminary data.</text>
</comment>
<dbReference type="Pfam" id="PF13640">
    <property type="entry name" value="2OG-FeII_Oxy_3"/>
    <property type="match status" value="1"/>
</dbReference>
<evidence type="ECO:0000313" key="3">
    <source>
        <dbReference type="Proteomes" id="UP000615326"/>
    </source>
</evidence>
<dbReference type="InterPro" id="IPR044862">
    <property type="entry name" value="Pro_4_hyd_alph_FE2OG_OXY"/>
</dbReference>
<accession>A0ABX0K611</accession>
<evidence type="ECO:0000259" key="1">
    <source>
        <dbReference type="Pfam" id="PF13640"/>
    </source>
</evidence>
<dbReference type="EMBL" id="WOSW01000004">
    <property type="protein sequence ID" value="NHO31741.1"/>
    <property type="molecule type" value="Genomic_DNA"/>
</dbReference>
<protein>
    <submittedName>
        <fullName evidence="2">2OG-Fe(II) oxygenase</fullName>
    </submittedName>
</protein>
<reference evidence="2 3" key="1">
    <citation type="journal article" date="2020" name="Int. J. Syst. Evol. Microbiol.">
        <title>Novel acetic acid bacteria from cider fermentations: Acetobacter conturbans sp. nov. and Acetobacter fallax sp. nov.</title>
        <authorList>
            <person name="Sombolestani A.S."/>
            <person name="Cleenwerck I."/>
            <person name="Cnockaert M."/>
            <person name="Borremans W."/>
            <person name="Wieme A.D."/>
            <person name="De Vuyst L."/>
            <person name="Vandamme P."/>
        </authorList>
    </citation>
    <scope>NUCLEOTIDE SEQUENCE [LARGE SCALE GENOMIC DNA]</scope>
    <source>
        <strain evidence="2 3">LMG 1637</strain>
    </source>
</reference>
<organism evidence="2 3">
    <name type="scientific">Acetobacter fallax</name>
    <dbReference type="NCBI Taxonomy" id="1737473"/>
    <lineage>
        <taxon>Bacteria</taxon>
        <taxon>Pseudomonadati</taxon>
        <taxon>Pseudomonadota</taxon>
        <taxon>Alphaproteobacteria</taxon>
        <taxon>Acetobacterales</taxon>
        <taxon>Acetobacteraceae</taxon>
        <taxon>Acetobacter</taxon>
    </lineage>
</organism>
<dbReference type="Proteomes" id="UP000615326">
    <property type="component" value="Unassembled WGS sequence"/>
</dbReference>
<feature type="domain" description="Prolyl 4-hydroxylase alpha subunit Fe(2+) 2OG dioxygenase" evidence="1">
    <location>
        <begin position="48"/>
        <end position="145"/>
    </location>
</feature>
<gene>
    <name evidence="2" type="ORF">GOB84_04040</name>
</gene>
<evidence type="ECO:0000313" key="2">
    <source>
        <dbReference type="EMBL" id="NHO31741.1"/>
    </source>
</evidence>
<keyword evidence="3" id="KW-1185">Reference proteome</keyword>
<proteinExistence type="predicted"/>
<dbReference type="Gene3D" id="2.60.120.620">
    <property type="entry name" value="q2cbj1_9rhob like domain"/>
    <property type="match status" value="1"/>
</dbReference>
<sequence>MTGKPADLPFSAARYFSLVNAPEFIAFLEAVTGIPSLRPDLTLLGGGVHEAGANGHFEIHVDFQKHPSTGLQNRLAVITYLNTDWTEADGGALELWNMKDNRSGATIPPLLGRTVIMGQSPVAAHGYPEPLPGSRPRRALIAYFYSQPDKPAGAMISTTRYIRRPGMPLSSHLQMTLRDIFPQPIVRSLRQIRSRFTHKRSR</sequence>
<name>A0ABX0K611_9PROT</name>